<evidence type="ECO:0000256" key="1">
    <source>
        <dbReference type="ARBA" id="ARBA00004651"/>
    </source>
</evidence>
<dbReference type="SUPFAM" id="SSF81324">
    <property type="entry name" value="Voltage-gated potassium channels"/>
    <property type="match status" value="1"/>
</dbReference>
<feature type="transmembrane region" description="Helical" evidence="2">
    <location>
        <begin position="40"/>
        <end position="59"/>
    </location>
</feature>
<reference evidence="5" key="2">
    <citation type="submission" date="2021-02" db="EMBL/GenBank/DDBJ databases">
        <title>Sulfurospirillum tamanensis sp. nov.</title>
        <authorList>
            <person name="Merkel A.Y."/>
        </authorList>
    </citation>
    <scope>NUCLEOTIDE SEQUENCE [LARGE SCALE GENOMIC DNA]</scope>
    <source>
        <strain evidence="5">T05b</strain>
    </source>
</reference>
<dbReference type="Proteomes" id="UP000703590">
    <property type="component" value="Unassembled WGS sequence"/>
</dbReference>
<dbReference type="RefSeq" id="WP_205458434.1">
    <property type="nucleotide sequence ID" value="NZ_JAFHKK010000005.1"/>
</dbReference>
<dbReference type="SUPFAM" id="SSF51735">
    <property type="entry name" value="NAD(P)-binding Rossmann-fold domains"/>
    <property type="match status" value="1"/>
</dbReference>
<dbReference type="InterPro" id="IPR050721">
    <property type="entry name" value="Trk_Ktr_HKT_K-transport"/>
</dbReference>
<evidence type="ECO:0000313" key="4">
    <source>
        <dbReference type="EMBL" id="MBN2963889.1"/>
    </source>
</evidence>
<dbReference type="Gene3D" id="3.30.70.1450">
    <property type="entry name" value="Regulator of K+ conductance, C-terminal domain"/>
    <property type="match status" value="1"/>
</dbReference>
<feature type="domain" description="RCK C-terminal" evidence="3">
    <location>
        <begin position="285"/>
        <end position="370"/>
    </location>
</feature>
<dbReference type="InterPro" id="IPR036721">
    <property type="entry name" value="RCK_C_sf"/>
</dbReference>
<accession>A0ABS2WQG3</accession>
<protein>
    <submittedName>
        <fullName evidence="4">NAD-binding protein</fullName>
    </submittedName>
</protein>
<evidence type="ECO:0000259" key="3">
    <source>
        <dbReference type="PROSITE" id="PS51202"/>
    </source>
</evidence>
<dbReference type="Gene3D" id="1.10.287.70">
    <property type="match status" value="1"/>
</dbReference>
<dbReference type="Gene3D" id="3.40.50.720">
    <property type="entry name" value="NAD(P)-binding Rossmann-like Domain"/>
    <property type="match status" value="1"/>
</dbReference>
<keyword evidence="2" id="KW-1133">Transmembrane helix</keyword>
<organism evidence="4 5">
    <name type="scientific">Sulfurospirillum tamanense</name>
    <dbReference type="NCBI Taxonomy" id="2813362"/>
    <lineage>
        <taxon>Bacteria</taxon>
        <taxon>Pseudomonadati</taxon>
        <taxon>Campylobacterota</taxon>
        <taxon>Epsilonproteobacteria</taxon>
        <taxon>Campylobacterales</taxon>
        <taxon>Sulfurospirillaceae</taxon>
        <taxon>Sulfurospirillum</taxon>
    </lineage>
</organism>
<dbReference type="Pfam" id="PF02080">
    <property type="entry name" value="TrkA_C"/>
    <property type="match status" value="1"/>
</dbReference>
<dbReference type="PANTHER" id="PTHR43833:SF9">
    <property type="entry name" value="POTASSIUM CHANNEL PROTEIN YUGO-RELATED"/>
    <property type="match status" value="1"/>
</dbReference>
<dbReference type="Pfam" id="PF07885">
    <property type="entry name" value="Ion_trans_2"/>
    <property type="match status" value="1"/>
</dbReference>
<dbReference type="SUPFAM" id="SSF116726">
    <property type="entry name" value="TrkA C-terminal domain-like"/>
    <property type="match status" value="1"/>
</dbReference>
<dbReference type="Pfam" id="PF02254">
    <property type="entry name" value="TrkA_N"/>
    <property type="match status" value="1"/>
</dbReference>
<feature type="transmembrane region" description="Helical" evidence="2">
    <location>
        <begin position="92"/>
        <end position="116"/>
    </location>
</feature>
<keyword evidence="2" id="KW-0472">Membrane</keyword>
<keyword evidence="5" id="KW-1185">Reference proteome</keyword>
<dbReference type="InterPro" id="IPR036291">
    <property type="entry name" value="NAD(P)-bd_dom_sf"/>
</dbReference>
<dbReference type="PROSITE" id="PS51202">
    <property type="entry name" value="RCK_C"/>
    <property type="match status" value="1"/>
</dbReference>
<reference evidence="4 5" key="3">
    <citation type="submission" date="2021-02" db="EMBL/GenBank/DDBJ databases">
        <authorList>
            <person name="Merkel A.Y."/>
        </authorList>
    </citation>
    <scope>NUCLEOTIDE SEQUENCE [LARGE SCALE GENOMIC DNA]</scope>
    <source>
        <strain evidence="4 5">T05b</strain>
    </source>
</reference>
<dbReference type="InterPro" id="IPR003148">
    <property type="entry name" value="RCK_N"/>
</dbReference>
<dbReference type="InterPro" id="IPR006037">
    <property type="entry name" value="RCK_C"/>
</dbReference>
<dbReference type="InterPro" id="IPR013099">
    <property type="entry name" value="K_chnl_dom"/>
</dbReference>
<evidence type="ECO:0000256" key="2">
    <source>
        <dbReference type="SAM" id="Phobius"/>
    </source>
</evidence>
<proteinExistence type="predicted"/>
<name>A0ABS2WQG3_9BACT</name>
<evidence type="ECO:0000313" key="5">
    <source>
        <dbReference type="Proteomes" id="UP000703590"/>
    </source>
</evidence>
<dbReference type="EMBL" id="JAFHKK010000005">
    <property type="protein sequence ID" value="MBN2963889.1"/>
    <property type="molecule type" value="Genomic_DNA"/>
</dbReference>
<dbReference type="PANTHER" id="PTHR43833">
    <property type="entry name" value="POTASSIUM CHANNEL PROTEIN 2-RELATED-RELATED"/>
    <property type="match status" value="1"/>
</dbReference>
<reference evidence="4 5" key="1">
    <citation type="submission" date="2021-02" db="EMBL/GenBank/DDBJ databases">
        <title>Sulfurospirillum tamanensis sp. nov.</title>
        <authorList>
            <person name="Frolova A."/>
            <person name="Merkel A."/>
            <person name="Slobodkin A."/>
        </authorList>
    </citation>
    <scope>NUCLEOTIDE SEQUENCE [LARGE SCALE GENOMIC DNA]</scope>
    <source>
        <strain evidence="4 5">T05b</strain>
    </source>
</reference>
<gene>
    <name evidence="4" type="ORF">JWV37_03765</name>
</gene>
<sequence>MPSAPKFAHKLKKFLNWSEKATPEISLNTELYEQLRPFRVPIISVVLAMMFGTLGYVFIDDMSLSDAVYQSGITFTTVGFGEIAPISELGRLFTVTLIIIGFGVFSFSIGVLVQVLNKGDLVRILKERSMLYRIARLKNHFVICYHNEFTIQLAKQFRENHVPFVVIDPSDSFAKTAHQFKYPYFLQEEPHTEIALLKSHFSSAKGMITLSENIADNIAQIASARLYEKELGLRRPYFIMANANNEIDTEKLKKLGADAVVSPTKLVAQRLSAMSIRPDMENMIETFLYQKKAAIDMEEIIVPDHSWMRFKKIKEAHLRDITNVSIVGIRDAKGKFSPMPKGDTLIGTGSKLLVVGTAESIHATKRIIRKKEKPEELKYV</sequence>
<comment type="subcellular location">
    <subcellularLocation>
        <location evidence="1">Cell membrane</location>
        <topology evidence="1">Multi-pass membrane protein</topology>
    </subcellularLocation>
</comment>
<keyword evidence="2" id="KW-0812">Transmembrane</keyword>
<comment type="caution">
    <text evidence="4">The sequence shown here is derived from an EMBL/GenBank/DDBJ whole genome shotgun (WGS) entry which is preliminary data.</text>
</comment>